<gene>
    <name evidence="11" type="ORF">BJ554DRAFT_1411</name>
</gene>
<comment type="caution">
    <text evidence="11">The sequence shown here is derived from an EMBL/GenBank/DDBJ whole genome shotgun (WGS) entry which is preliminary data.</text>
</comment>
<keyword evidence="6" id="KW-0560">Oxidoreductase</keyword>
<evidence type="ECO:0000256" key="6">
    <source>
        <dbReference type="ARBA" id="ARBA00023002"/>
    </source>
</evidence>
<feature type="non-terminal residue" evidence="11">
    <location>
        <position position="1"/>
    </location>
</feature>
<feature type="compositionally biased region" description="Low complexity" evidence="8">
    <location>
        <begin position="1"/>
        <end position="11"/>
    </location>
</feature>
<dbReference type="FunFam" id="3.40.50.10860:FF:000005">
    <property type="entry name" value="C-1-tetrahydrofolate synthase, cytoplasmic, putative"/>
    <property type="match status" value="1"/>
</dbReference>
<dbReference type="PANTHER" id="PTHR48099">
    <property type="entry name" value="C-1-TETRAHYDROFOLATE SYNTHASE, CYTOPLASMIC-RELATED"/>
    <property type="match status" value="1"/>
</dbReference>
<dbReference type="GO" id="GO:0005829">
    <property type="term" value="C:cytosol"/>
    <property type="evidence" value="ECO:0007669"/>
    <property type="project" value="TreeGrafter"/>
</dbReference>
<keyword evidence="12" id="KW-1185">Reference proteome</keyword>
<name>A0A8H7ZSE1_9FUNG</name>
<evidence type="ECO:0000313" key="11">
    <source>
        <dbReference type="EMBL" id="KAG5458370.1"/>
    </source>
</evidence>
<evidence type="ECO:0000256" key="1">
    <source>
        <dbReference type="ARBA" id="ARBA00004777"/>
    </source>
</evidence>
<dbReference type="PANTHER" id="PTHR48099:SF5">
    <property type="entry name" value="C-1-TETRAHYDROFOLATE SYNTHASE, CYTOPLASMIC"/>
    <property type="match status" value="1"/>
</dbReference>
<dbReference type="GO" id="GO:0004488">
    <property type="term" value="F:methylenetetrahydrofolate dehydrogenase (NADP+) activity"/>
    <property type="evidence" value="ECO:0007669"/>
    <property type="project" value="InterPro"/>
</dbReference>
<evidence type="ECO:0000259" key="9">
    <source>
        <dbReference type="Pfam" id="PF00763"/>
    </source>
</evidence>
<dbReference type="PROSITE" id="PS00767">
    <property type="entry name" value="THF_DHG_CYH_2"/>
    <property type="match status" value="1"/>
</dbReference>
<protein>
    <submittedName>
        <fullName evidence="11">Tetrahydrofolate dehydrogenase/cyclohydrolase</fullName>
    </submittedName>
</protein>
<dbReference type="InterPro" id="IPR020867">
    <property type="entry name" value="THF_DH/CycHdrlase_CS"/>
</dbReference>
<dbReference type="Proteomes" id="UP000673691">
    <property type="component" value="Unassembled WGS sequence"/>
</dbReference>
<evidence type="ECO:0000259" key="10">
    <source>
        <dbReference type="Pfam" id="PF02882"/>
    </source>
</evidence>
<dbReference type="AlphaFoldDB" id="A0A8H7ZSE1"/>
<keyword evidence="5" id="KW-0521">NADP</keyword>
<dbReference type="HAMAP" id="MF_01576">
    <property type="entry name" value="THF_DHG_CYH"/>
    <property type="match status" value="1"/>
</dbReference>
<proteinExistence type="inferred from homology"/>
<dbReference type="InterPro" id="IPR020630">
    <property type="entry name" value="THF_DH/CycHdrlase_cat_dom"/>
</dbReference>
<keyword evidence="3" id="KW-0554">One-carbon metabolism</keyword>
<dbReference type="EMBL" id="JAEFCI010008574">
    <property type="protein sequence ID" value="KAG5458370.1"/>
    <property type="molecule type" value="Genomic_DNA"/>
</dbReference>
<dbReference type="InterPro" id="IPR000672">
    <property type="entry name" value="THF_DH/CycHdrlase"/>
</dbReference>
<keyword evidence="7" id="KW-0511">Multifunctional enzyme</keyword>
<evidence type="ECO:0000256" key="2">
    <source>
        <dbReference type="ARBA" id="ARBA00011738"/>
    </source>
</evidence>
<keyword evidence="4" id="KW-0378">Hydrolase</keyword>
<evidence type="ECO:0000256" key="7">
    <source>
        <dbReference type="ARBA" id="ARBA00023268"/>
    </source>
</evidence>
<evidence type="ECO:0000256" key="3">
    <source>
        <dbReference type="ARBA" id="ARBA00022563"/>
    </source>
</evidence>
<dbReference type="Pfam" id="PF02882">
    <property type="entry name" value="THF_DHG_CYH_C"/>
    <property type="match status" value="1"/>
</dbReference>
<evidence type="ECO:0000313" key="12">
    <source>
        <dbReference type="Proteomes" id="UP000673691"/>
    </source>
</evidence>
<reference evidence="11 12" key="1">
    <citation type="journal article" name="Sci. Rep.">
        <title>Genome-scale phylogenetic analyses confirm Olpidium as the closest living zoosporic fungus to the non-flagellated, terrestrial fungi.</title>
        <authorList>
            <person name="Chang Y."/>
            <person name="Rochon D."/>
            <person name="Sekimoto S."/>
            <person name="Wang Y."/>
            <person name="Chovatia M."/>
            <person name="Sandor L."/>
            <person name="Salamov A."/>
            <person name="Grigoriev I.V."/>
            <person name="Stajich J.E."/>
            <person name="Spatafora J.W."/>
        </authorList>
    </citation>
    <scope>NUCLEOTIDE SEQUENCE [LARGE SCALE GENOMIC DNA]</scope>
    <source>
        <strain evidence="11">S191</strain>
    </source>
</reference>
<dbReference type="PRINTS" id="PR00085">
    <property type="entry name" value="THFDHDRGNASE"/>
</dbReference>
<evidence type="ECO:0000256" key="8">
    <source>
        <dbReference type="SAM" id="MobiDB-lite"/>
    </source>
</evidence>
<dbReference type="InterPro" id="IPR046346">
    <property type="entry name" value="Aminoacid_DH-like_N_sf"/>
</dbReference>
<dbReference type="GO" id="GO:0035999">
    <property type="term" value="P:tetrahydrofolate interconversion"/>
    <property type="evidence" value="ECO:0007669"/>
    <property type="project" value="TreeGrafter"/>
</dbReference>
<dbReference type="InterPro" id="IPR036291">
    <property type="entry name" value="NAD(P)-bd_dom_sf"/>
</dbReference>
<dbReference type="SUPFAM" id="SSF53223">
    <property type="entry name" value="Aminoacid dehydrogenase-like, N-terminal domain"/>
    <property type="match status" value="2"/>
</dbReference>
<dbReference type="Gene3D" id="3.40.50.720">
    <property type="entry name" value="NAD(P)-binding Rossmann-like Domain"/>
    <property type="match status" value="1"/>
</dbReference>
<feature type="domain" description="Tetrahydrofolate dehydrogenase/cyclohydrolase NAD(P)-binding" evidence="10">
    <location>
        <begin position="258"/>
        <end position="398"/>
    </location>
</feature>
<feature type="domain" description="Tetrahydrofolate dehydrogenase/cyclohydrolase catalytic" evidence="9">
    <location>
        <begin position="192"/>
        <end position="237"/>
    </location>
</feature>
<comment type="pathway">
    <text evidence="1">One-carbon metabolism; tetrahydrofolate interconversion.</text>
</comment>
<dbReference type="CDD" id="cd01080">
    <property type="entry name" value="NAD_bind_m-THF_DH_Cyclohyd"/>
    <property type="match status" value="1"/>
</dbReference>
<evidence type="ECO:0000256" key="5">
    <source>
        <dbReference type="ARBA" id="ARBA00022857"/>
    </source>
</evidence>
<dbReference type="SUPFAM" id="SSF51735">
    <property type="entry name" value="NAD(P)-binding Rossmann-fold domains"/>
    <property type="match status" value="1"/>
</dbReference>
<accession>A0A8H7ZSE1</accession>
<dbReference type="InterPro" id="IPR020631">
    <property type="entry name" value="THF_DH/CycHdrlase_NAD-bd_dom"/>
</dbReference>
<organism evidence="11 12">
    <name type="scientific">Olpidium bornovanus</name>
    <dbReference type="NCBI Taxonomy" id="278681"/>
    <lineage>
        <taxon>Eukaryota</taxon>
        <taxon>Fungi</taxon>
        <taxon>Fungi incertae sedis</taxon>
        <taxon>Olpidiomycota</taxon>
        <taxon>Olpidiomycotina</taxon>
        <taxon>Olpidiomycetes</taxon>
        <taxon>Olpidiales</taxon>
        <taxon>Olpidiaceae</taxon>
        <taxon>Olpidium</taxon>
    </lineage>
</organism>
<feature type="region of interest" description="Disordered" evidence="8">
    <location>
        <begin position="1"/>
        <end position="26"/>
    </location>
</feature>
<dbReference type="Gene3D" id="3.40.50.10860">
    <property type="entry name" value="Leucine Dehydrogenase, chain A, domain 1"/>
    <property type="match status" value="1"/>
</dbReference>
<dbReference type="OrthoDB" id="5126881at2759"/>
<dbReference type="Pfam" id="PF00763">
    <property type="entry name" value="THF_DHG_CYH"/>
    <property type="match status" value="2"/>
</dbReference>
<dbReference type="FunFam" id="3.40.50.720:FF:000006">
    <property type="entry name" value="Bifunctional protein FolD"/>
    <property type="match status" value="1"/>
</dbReference>
<comment type="subunit">
    <text evidence="2">Homodimer.</text>
</comment>
<sequence length="403" mass="42665">ATTSATTSAGSKNLATPAPTSLRTGSVAARPSISRLSVFRRGPVACLRFFRSLRAAARSLALLQSCPRPIADERQSGTAAVIDGTSAAKYGANQSAMPSALKEEVAILRDQNPRFSPTLAIVQVGAREDSNAYIRMKEKAAAAVRDEKVFAGVETRSVKLSEGVSQEEVKFNFPRETDWTALLRVFNLSYRPFQLLDVVKKLNADPSVHGILVQLPLPESINDAAVTDAIDPRKDVDGLHPTNVGALSKRNPRPLFVPCTPKGVMELLRWSGTEVAGKTAVVVGRSDLGAPVAALLTAADATVTLCHSKTRELPNIICHADILVAAIGRAEYIRGEWIKPGAVVIDVGMNSSGTRWVGDVDYEGASRVASAVTPVPGGVGPMTVAMLIDNVVISAKRAVGIEG</sequence>
<evidence type="ECO:0000256" key="4">
    <source>
        <dbReference type="ARBA" id="ARBA00022801"/>
    </source>
</evidence>
<dbReference type="GO" id="GO:0004477">
    <property type="term" value="F:methenyltetrahydrofolate cyclohydrolase activity"/>
    <property type="evidence" value="ECO:0007669"/>
    <property type="project" value="TreeGrafter"/>
</dbReference>
<feature type="domain" description="Tetrahydrofolate dehydrogenase/cyclohydrolase catalytic" evidence="9">
    <location>
        <begin position="96"/>
        <end position="169"/>
    </location>
</feature>